<organism evidence="1 2">
    <name type="scientific">Metamycoplasma alkalescens</name>
    <dbReference type="NCBI Taxonomy" id="45363"/>
    <lineage>
        <taxon>Bacteria</taxon>
        <taxon>Bacillati</taxon>
        <taxon>Mycoplasmatota</taxon>
        <taxon>Mycoplasmoidales</taxon>
        <taxon>Metamycoplasmataceae</taxon>
        <taxon>Metamycoplasma</taxon>
    </lineage>
</organism>
<keyword evidence="1" id="KW-0436">Ligase</keyword>
<sequence>MNKLAISIYSRYQQIFDENYQLPENAYRGGDIVQFASAFHEKYQDQYKNAEYTPEVEDLFREFGREYALMNINKDLKRFGVW</sequence>
<dbReference type="AlphaFoldDB" id="A0A3B0P8E5"/>
<dbReference type="Gene3D" id="3.40.50.620">
    <property type="entry name" value="HUPs"/>
    <property type="match status" value="1"/>
</dbReference>
<dbReference type="Proteomes" id="UP000259864">
    <property type="component" value="Chromosome 1"/>
</dbReference>
<evidence type="ECO:0000313" key="2">
    <source>
        <dbReference type="Proteomes" id="UP000259864"/>
    </source>
</evidence>
<dbReference type="EMBL" id="LS991949">
    <property type="protein sequence ID" value="SYV89544.1"/>
    <property type="molecule type" value="Genomic_DNA"/>
</dbReference>
<dbReference type="GO" id="GO:0004812">
    <property type="term" value="F:aminoacyl-tRNA ligase activity"/>
    <property type="evidence" value="ECO:0007669"/>
    <property type="project" value="UniProtKB-KW"/>
</dbReference>
<feature type="non-terminal residue" evidence="1">
    <location>
        <position position="82"/>
    </location>
</feature>
<protein>
    <submittedName>
        <fullName evidence="1">Arginyl-tRNA synthetase</fullName>
    </submittedName>
</protein>
<name>A0A3B0P8E5_9BACT</name>
<accession>A0A3B0P8E5</accession>
<dbReference type="InterPro" id="IPR014729">
    <property type="entry name" value="Rossmann-like_a/b/a_fold"/>
</dbReference>
<keyword evidence="1" id="KW-0030">Aminoacyl-tRNA synthetase</keyword>
<reference evidence="2" key="1">
    <citation type="submission" date="2018-06" db="EMBL/GenBank/DDBJ databases">
        <authorList>
            <consortium name="Pathogen Informatics"/>
        </authorList>
    </citation>
    <scope>NUCLEOTIDE SEQUENCE [LARGE SCALE GENOMIC DNA]</scope>
    <source>
        <strain evidence="2">NCTC10135</strain>
    </source>
</reference>
<evidence type="ECO:0000313" key="1">
    <source>
        <dbReference type="EMBL" id="SYV89544.1"/>
    </source>
</evidence>
<dbReference type="KEGG" id="mala:NCTC10135_00031"/>
<proteinExistence type="predicted"/>
<gene>
    <name evidence="1" type="ORF">NCTC10135_00031</name>
</gene>